<dbReference type="RefSeq" id="WP_083071477.1">
    <property type="nucleotide sequence ID" value="NZ_JACKTG010000013.1"/>
</dbReference>
<dbReference type="EMBL" id="JACKTG010000013">
    <property type="protein sequence ID" value="MCV6988693.1"/>
    <property type="molecule type" value="Genomic_DNA"/>
</dbReference>
<evidence type="ECO:0000313" key="3">
    <source>
        <dbReference type="Proteomes" id="UP000192293"/>
    </source>
</evidence>
<dbReference type="EMBL" id="MVHL01000037">
    <property type="protein sequence ID" value="ORA45516.1"/>
    <property type="molecule type" value="Genomic_DNA"/>
</dbReference>
<dbReference type="Proteomes" id="UP001207588">
    <property type="component" value="Unassembled WGS sequence"/>
</dbReference>
<evidence type="ECO:0000313" key="4">
    <source>
        <dbReference type="Proteomes" id="UP001207588"/>
    </source>
</evidence>
<reference evidence="1" key="2">
    <citation type="submission" date="2020-07" db="EMBL/GenBank/DDBJ databases">
        <authorList>
            <person name="Pettersson B.M.F."/>
            <person name="Behra P.R.K."/>
            <person name="Ramesh M."/>
            <person name="Das S."/>
            <person name="Dasgupta S."/>
            <person name="Kirsebom L.A."/>
        </authorList>
    </citation>
    <scope>NUCLEOTIDE SEQUENCE</scope>
    <source>
        <strain evidence="1">DSM 45439</strain>
    </source>
</reference>
<name>A0AAW5S2F0_MYCBC</name>
<dbReference type="AlphaFoldDB" id="A0AAW5S2F0"/>
<accession>A0AAW5S2F0</accession>
<reference evidence="2 3" key="1">
    <citation type="submission" date="2017-02" db="EMBL/GenBank/DDBJ databases">
        <title>The new phylogeny of genus Mycobacterium.</title>
        <authorList>
            <person name="Tortoli E."/>
            <person name="Trovato A."/>
            <person name="Cirillo D.M."/>
        </authorList>
    </citation>
    <scope>NUCLEOTIDE SEQUENCE [LARGE SCALE GENOMIC DNA]</scope>
    <source>
        <strain evidence="2 3">DSM 45439</strain>
    </source>
</reference>
<dbReference type="Proteomes" id="UP000192293">
    <property type="component" value="Unassembled WGS sequence"/>
</dbReference>
<evidence type="ECO:0000313" key="2">
    <source>
        <dbReference type="EMBL" id="ORA45516.1"/>
    </source>
</evidence>
<organism evidence="1 4">
    <name type="scientific">Mycobacterium bouchedurhonense</name>
    <dbReference type="NCBI Taxonomy" id="701041"/>
    <lineage>
        <taxon>Bacteria</taxon>
        <taxon>Bacillati</taxon>
        <taxon>Actinomycetota</taxon>
        <taxon>Actinomycetes</taxon>
        <taxon>Mycobacteriales</taxon>
        <taxon>Mycobacteriaceae</taxon>
        <taxon>Mycobacterium</taxon>
        <taxon>Mycobacterium avium complex (MAC)</taxon>
    </lineage>
</organism>
<reference evidence="1" key="3">
    <citation type="journal article" date="2022" name="BMC Genomics">
        <title>Comparative genome analysis of mycobacteria focusing on tRNA and non-coding RNA.</title>
        <authorList>
            <person name="Behra P.R.K."/>
            <person name="Pettersson B.M.F."/>
            <person name="Ramesh M."/>
            <person name="Das S."/>
            <person name="Dasgupta S."/>
            <person name="Kirsebom L.A."/>
        </authorList>
    </citation>
    <scope>NUCLEOTIDE SEQUENCE</scope>
    <source>
        <strain evidence="1">DSM 45439</strain>
    </source>
</reference>
<proteinExistence type="predicted"/>
<keyword evidence="3" id="KW-1185">Reference proteome</keyword>
<gene>
    <name evidence="2" type="ORF">BST19_20055</name>
    <name evidence="1" type="ORF">H7I91_05120</name>
</gene>
<comment type="caution">
    <text evidence="1">The sequence shown here is derived from an EMBL/GenBank/DDBJ whole genome shotgun (WGS) entry which is preliminary data.</text>
</comment>
<protein>
    <submittedName>
        <fullName evidence="1">Uncharacterized protein</fullName>
    </submittedName>
</protein>
<evidence type="ECO:0000313" key="1">
    <source>
        <dbReference type="EMBL" id="MCV6988693.1"/>
    </source>
</evidence>
<sequence>MTDYQGSLPEHEHCRVSFMRTTGMQGPGMYYILTVCRDRERSGHQLVVHWDDDDPNTVIAQTFTAEAITNDA</sequence>